<dbReference type="PROSITE" id="PS00146">
    <property type="entry name" value="BETA_LACTAMASE_A"/>
    <property type="match status" value="1"/>
</dbReference>
<comment type="catalytic activity">
    <reaction evidence="1 6">
        <text>a beta-lactam + H2O = a substituted beta-amino acid</text>
        <dbReference type="Rhea" id="RHEA:20401"/>
        <dbReference type="ChEBI" id="CHEBI:15377"/>
        <dbReference type="ChEBI" id="CHEBI:35627"/>
        <dbReference type="ChEBI" id="CHEBI:140347"/>
        <dbReference type="EC" id="3.5.2.6"/>
    </reaction>
</comment>
<dbReference type="Gene3D" id="3.40.710.10">
    <property type="entry name" value="DD-peptidase/beta-lactamase superfamily"/>
    <property type="match status" value="1"/>
</dbReference>
<dbReference type="AlphaFoldDB" id="A0A1E1F2E1"/>
<dbReference type="PANTHER" id="PTHR35333:SF3">
    <property type="entry name" value="BETA-LACTAMASE-TYPE TRANSPEPTIDASE FOLD CONTAINING PROTEIN"/>
    <property type="match status" value="1"/>
</dbReference>
<keyword evidence="5 6" id="KW-0046">Antibiotic resistance</keyword>
<keyword evidence="7" id="KW-0732">Signal</keyword>
<dbReference type="SUPFAM" id="SSF56601">
    <property type="entry name" value="beta-lactamase/transpeptidase-like"/>
    <property type="match status" value="1"/>
</dbReference>
<dbReference type="Pfam" id="PF13354">
    <property type="entry name" value="Beta-lactamase2"/>
    <property type="match status" value="1"/>
</dbReference>
<feature type="signal peptide" evidence="7">
    <location>
        <begin position="1"/>
        <end position="28"/>
    </location>
</feature>
<evidence type="ECO:0000313" key="10">
    <source>
        <dbReference type="Proteomes" id="UP000218272"/>
    </source>
</evidence>
<evidence type="ECO:0000256" key="7">
    <source>
        <dbReference type="SAM" id="SignalP"/>
    </source>
</evidence>
<evidence type="ECO:0000256" key="2">
    <source>
        <dbReference type="ARBA" id="ARBA00009009"/>
    </source>
</evidence>
<dbReference type="EC" id="3.5.2.6" evidence="3 6"/>
<evidence type="ECO:0000256" key="1">
    <source>
        <dbReference type="ARBA" id="ARBA00001526"/>
    </source>
</evidence>
<organism evidence="9 10">
    <name type="scientific">Sphingobium cloacae</name>
    <dbReference type="NCBI Taxonomy" id="120107"/>
    <lineage>
        <taxon>Bacteria</taxon>
        <taxon>Pseudomonadati</taxon>
        <taxon>Pseudomonadota</taxon>
        <taxon>Alphaproteobacteria</taxon>
        <taxon>Sphingomonadales</taxon>
        <taxon>Sphingomonadaceae</taxon>
        <taxon>Sphingobium</taxon>
    </lineage>
</organism>
<name>A0A1E1F2E1_9SPHN</name>
<dbReference type="GO" id="GO:0008800">
    <property type="term" value="F:beta-lactamase activity"/>
    <property type="evidence" value="ECO:0007669"/>
    <property type="project" value="UniProtKB-UniRule"/>
</dbReference>
<feature type="chain" id="PRO_5009112439" description="Beta-lactamase" evidence="7">
    <location>
        <begin position="29"/>
        <end position="336"/>
    </location>
</feature>
<evidence type="ECO:0000256" key="5">
    <source>
        <dbReference type="ARBA" id="ARBA00023251"/>
    </source>
</evidence>
<sequence length="336" mass="35528">MAMPLFRTFGAVAAALGLFLAPLPTADAFGPVKSVKQQSAEARLLAQFESLAALSDGTVGIAVQDLSTGEEQSLNGDTLFPMASTYKVAVAGKILAMADAGALSLQDQVPLDPAQPARLRSLHDLIDLMLTHSDNDATDALVARAGGPATIHQWVAALGVKGLRVDSDTAHLLYRAMGISPAAGSFRRNVAAALEADSSLRQRDARDLPNIAFTLDPRDTSTPRAMNALLAAIQLGQALKPASTVYLLEMMERCHTGKARLKAMLPPGARIAHKTGSLNGYGGDVGIVTLPDGRMFAVSVFVMKDYKGRATRDSIMAHAARAAYDYFLFAPARRTA</sequence>
<accession>A0A1E1F2E1</accession>
<dbReference type="InterPro" id="IPR045155">
    <property type="entry name" value="Beta-lactam_cat"/>
</dbReference>
<evidence type="ECO:0000259" key="8">
    <source>
        <dbReference type="Pfam" id="PF13354"/>
    </source>
</evidence>
<dbReference type="KEGG" id="sclo:SCLO_1016470"/>
<evidence type="ECO:0000256" key="3">
    <source>
        <dbReference type="ARBA" id="ARBA00012865"/>
    </source>
</evidence>
<dbReference type="GO" id="GO:0046677">
    <property type="term" value="P:response to antibiotic"/>
    <property type="evidence" value="ECO:0007669"/>
    <property type="project" value="UniProtKB-UniRule"/>
</dbReference>
<evidence type="ECO:0000313" key="9">
    <source>
        <dbReference type="EMBL" id="BAV64687.1"/>
    </source>
</evidence>
<evidence type="ECO:0000256" key="6">
    <source>
        <dbReference type="RuleBase" id="RU361140"/>
    </source>
</evidence>
<gene>
    <name evidence="9" type="ORF">SCLO_1016470</name>
</gene>
<dbReference type="PRINTS" id="PR00118">
    <property type="entry name" value="BLACTAMASEA"/>
</dbReference>
<keyword evidence="4 6" id="KW-0378">Hydrolase</keyword>
<reference evidence="9 10" key="1">
    <citation type="submission" date="2016-10" db="EMBL/GenBank/DDBJ databases">
        <title>Complete Genome Sequence of the Nonylphenol-Degrading Bacterium Sphingobium cloacae JCM 10874T.</title>
        <authorList>
            <person name="Ootsuka M."/>
            <person name="Nishizawa T."/>
            <person name="Ohta H."/>
        </authorList>
    </citation>
    <scope>NUCLEOTIDE SEQUENCE [LARGE SCALE GENOMIC DNA]</scope>
    <source>
        <strain evidence="9 10">JCM 10874</strain>
    </source>
</reference>
<comment type="similarity">
    <text evidence="2 6">Belongs to the class-A beta-lactamase family.</text>
</comment>
<dbReference type="InterPro" id="IPR023650">
    <property type="entry name" value="Beta-lactam_class-A_AS"/>
</dbReference>
<dbReference type="InterPro" id="IPR000871">
    <property type="entry name" value="Beta-lactam_class-A"/>
</dbReference>
<dbReference type="GO" id="GO:0030655">
    <property type="term" value="P:beta-lactam antibiotic catabolic process"/>
    <property type="evidence" value="ECO:0007669"/>
    <property type="project" value="InterPro"/>
</dbReference>
<proteinExistence type="inferred from homology"/>
<protein>
    <recommendedName>
        <fullName evidence="3 6">Beta-lactamase</fullName>
        <ecNumber evidence="3 6">3.5.2.6</ecNumber>
    </recommendedName>
</protein>
<dbReference type="EMBL" id="AP017655">
    <property type="protein sequence ID" value="BAV64687.1"/>
    <property type="molecule type" value="Genomic_DNA"/>
</dbReference>
<dbReference type="PANTHER" id="PTHR35333">
    <property type="entry name" value="BETA-LACTAMASE"/>
    <property type="match status" value="1"/>
</dbReference>
<feature type="domain" description="Beta-lactamase class A catalytic" evidence="8">
    <location>
        <begin position="60"/>
        <end position="302"/>
    </location>
</feature>
<dbReference type="InterPro" id="IPR012338">
    <property type="entry name" value="Beta-lactam/transpept-like"/>
</dbReference>
<evidence type="ECO:0000256" key="4">
    <source>
        <dbReference type="ARBA" id="ARBA00022801"/>
    </source>
</evidence>
<dbReference type="Proteomes" id="UP000218272">
    <property type="component" value="Chromosome SCLO_1"/>
</dbReference>
<keyword evidence="10" id="KW-1185">Reference proteome</keyword>